<name>A0A819EIL3_9BILA</name>
<dbReference type="CDD" id="cd05930">
    <property type="entry name" value="A_NRPS"/>
    <property type="match status" value="2"/>
</dbReference>
<dbReference type="Pfam" id="PF00501">
    <property type="entry name" value="AMP-binding"/>
    <property type="match status" value="2"/>
</dbReference>
<sequence>MNSALNKRASFYCRAMIQSPTTQITIHPLLLDFLEQTLEHKNPVTTNYLLACVSAVQQKSTTLLSASSTYNTWSTTDATSIYTHLSTRGYQYRPSFRNIQLLCGTTSTVVAQIHSNIDAITDFSYYHLLYSTTLDTLPQSPLVLLPGVEFTVFPISIRKFVITSKVNTSRSNFEMHGRYQNVVCGLSQERTYTCDLLILPSGDTIVNESMIIFEGLDSKYGVDEKGVFAMEKIYKGEELVYDYDPLVEEWPFYPNNDKRGKYTQAELFKLIESNPKLSKLINYQAYMVDDNLFNVPFKYVVMDSDNVNDCEKRFPHTLFINHSCDPNIGFIEVTKCYALRDIDIGEEIAHNYGCLLTENSLQVGIKCQCGSKEKCQQILRMDFYKDPIWRQENERYCFPYVKKKIQELLYNNETIAKTATIEQQMSMPDASMFWLDVLHGYQLDRSLPLPFDRYRLVDEDRTGRGISFSIDFGEDLSHYFLHYASSMNIKLEHLVFAIYYAFMFKLTNGETDLCVAVNTDSRHRNEFKTAIGLLENIVPLRCQLDPHWSFRRLIEHICEIMTSTMKYSYFPLKRILAQQSNDSKSNDEKIMSNFDFSLTMQHNSNTNQLSWAINGSLDLFNRNTIEKVGQRFHSICKQLFASIHDQTNQSIYELSLVKPDERLLMQSMNNTQVSFPSSTCIHQEFVCQVMKHPQKLVVELDEQSLTYCELLHYVQVLSLTLVNEYHVSPGEIICQCVERSLSMVIGIMAIEMAGGVYCPLSPRDPQHRLHTLMEQTQSRLVLVHHQTKGKFIYNDILLDIDSVFTDKGQEEKIDVDRLSDVLMTPDSTAYIIFTSGSTGTPKAAQVWHQSFIQLMHSLVRDGVLDETDLIMQIARCSFDLHIQDIIGTLITGASLVMVHHGGTIDLDYLINVVKAKNITYFTTVPTILQHLFSFLQKSDKLTAVKSLRSLCSGGEICSVNLVNLILSSVPHSCKLWNLYGPAEATIVSTFHRVHLITNVCNIPIGRSLSNYHCMIMDEYLQLSILGLEGELFIGGVGVFAGYLGRNDLTAKALIEIDGQLFYRTGDLVTINTDGFLHYQGRKDHQIKLHGQRIELGEIERCLLNITSISACVVIKWNDDYLVAYVQSFNMNEEELRQHCRCHLPPHMIPSFFIILDKLPLNPNGKVDRKQLPSPTFNHLLSDRLEHHTELLLPTNDIEVTIHRIWCEIFKQNQISVDTNIFTIGGHSLLMIELFHRYKIDFHLEQKQSSFSISNLFQHPTIIHHAQLVQQSINIIETLDDHRWSSLHLIQGKQSYLKQIGSSTIYMYLFFFLIPARASFAQERIYLDEKIRFSSEITMNNMYACPFLYCISSMNDHISITRLYHAFQSIITKHSSLRTALYLDDTNGNIMQHCLDTNTIFDDDTMKSHGLTIINIHNDDHRHMNEIISEILSQADLFDLSKGRVIRCHILRHQQSNLSFTQNSDLLTKDDFILFTIHHAMFDGASTSIFLRDLSLAYQSERSLPMDDNSLEYIDYSVHEHIIDMSLSREFWHSQLERYNIECSLTLPVDRQRSSTNQQRSGLASIAEIIFDNELCTSFLNYASSHHLTYFQLGISIFYVFLFKLTYGETDLCISSINANRYRSELVNMIGMFVSTLPCRVEIDSHWSFDEVVKYVQEKCFSILQHSHYPLQHILSDLHLTQSNVSFLETMFDFVTISNEGNDLSLNGVNLEQVSLNEIYEMAKFDFLLRFEYNPLSDNKRLSCRFVCSRDLFEKSTISKIAQRFQYMLEQVFQTQSSNIPMNDMNSSINKVCFILPEEAEEMELVVFHRLETIVNEAPASFAQARIRHDERIRFDPDKRQVAIYNMPFVYRLQPDHTLSIKQLRHALHLTLNKHPALHTSLHFDIKKNLLMQRVITHKDKNNNNMFSIIETTYETDEQLNEILHNEKRNPRLFDLAQGLVFRCHIIYYKQSSSNHLLSDKDLIIFNFHHALFDFPSMNIFLHDLNQAYTTGQLLYDDNTTLRYIDYAVIEQQMSMAGASMFWLDTLHDCKLDQSLPLPFDRYRLSNEHRTDRGTSISFDFGQDLSHDFLIYASSNNISLEQLALATYYMFLFKLTNGEKDLCIGINTHGRYRDELKSIIGMFVNAIPLRCRLDPQVSFHKLTKHVRDIMINCIKYSYFPLQRILNQHPNISNPVFLDTSFEFLSSMTKDDENEIMIGDSRFSLLPYSIKISENEIMSKFDFILSFQHDLNLNEFSCTINASLDLFNAETVYMIAQRLQTMLHQQFISFDCITNKSIYELSLTLTNEQYLMQSLNHTQISFSSPLTCIHHEFVYQVMKHPQKLAVELDEQSLTYCELLYYVQVLSLTLISEYHVSPGEIVCQCVGRSLSMVIGIMAIEMAGGVYCPLSSRDPQHRLHALTQQTQSRLVLVHHLTKNKFDDHIVSLDIDSVLIINDLNTDMNDNCLSNVMMKGEEIAYIIFTSGSTGTPKAVQVRHKNFIDCIHSLAYINSLNKDDTVVQMTRCSFDIHVQEILGSLLMGSTLILLHPGGTTDFDYLFEVLNNRQITYLHTVPSLLHSFFIFIEQNKKTNAVKYLRSLCSIGEAFAVPLIELIVKIGITNYIVWNLYGPAETTIVSTFHRVDLIPDARAVSIGTPLFNYRCTIMNEYSQQTITNQEGELLIGGVGIFAGYLDRDDLTAKALLEIDGEIFYRTGDLVRMDSNGLLHYQGRKDHQIKLHGQRIELGEIERCLLTITSISTCVVIKWNDDYLVAYVQSSHMSEEQLRQYCQFHLPSHMIPSIFIILDKFPLNPNGKVDRKQLPSPDFSLSTLLPSDKSDTPLNQFEERIHTIWCQVLHCNENHISGTASFFSVSGHSLRFLELYYRYQSLFNFDAHSLSIGLFLQQPTIRQHAQLLQTLPSNDTQTIRWHTLHINQGKTCLN</sequence>
<dbReference type="NCBIfam" id="TIGR01733">
    <property type="entry name" value="AA-adenyl-dom"/>
    <property type="match status" value="2"/>
</dbReference>
<dbReference type="InterPro" id="IPR000873">
    <property type="entry name" value="AMP-dep_synth/lig_dom"/>
</dbReference>
<dbReference type="PROSITE" id="PS50075">
    <property type="entry name" value="CARRIER"/>
    <property type="match status" value="2"/>
</dbReference>
<dbReference type="SUPFAM" id="SSF56801">
    <property type="entry name" value="Acetyl-CoA synthetase-like"/>
    <property type="match status" value="2"/>
</dbReference>
<dbReference type="PANTHER" id="PTHR45527">
    <property type="entry name" value="NONRIBOSOMAL PEPTIDE SYNTHETASE"/>
    <property type="match status" value="1"/>
</dbReference>
<feature type="domain" description="Carrier" evidence="3">
    <location>
        <begin position="1192"/>
        <end position="1272"/>
    </location>
</feature>
<dbReference type="Gene3D" id="2.170.270.10">
    <property type="entry name" value="SET domain"/>
    <property type="match status" value="1"/>
</dbReference>
<dbReference type="InterPro" id="IPR036736">
    <property type="entry name" value="ACP-like_sf"/>
</dbReference>
<dbReference type="Gene3D" id="3.30.559.30">
    <property type="entry name" value="Nonribosomal peptide synthetase, condensation domain"/>
    <property type="match status" value="3"/>
</dbReference>
<dbReference type="Gene3D" id="1.10.1200.10">
    <property type="entry name" value="ACP-like"/>
    <property type="match status" value="2"/>
</dbReference>
<feature type="domain" description="SET" evidence="4">
    <location>
        <begin position="208"/>
        <end position="353"/>
    </location>
</feature>
<dbReference type="InterPro" id="IPR010071">
    <property type="entry name" value="AA_adenyl_dom"/>
</dbReference>
<evidence type="ECO:0000259" key="3">
    <source>
        <dbReference type="PROSITE" id="PS50075"/>
    </source>
</evidence>
<dbReference type="InterPro" id="IPR001214">
    <property type="entry name" value="SET_dom"/>
</dbReference>
<dbReference type="Gene3D" id="3.30.559.10">
    <property type="entry name" value="Chloramphenicol acetyltransferase-like domain"/>
    <property type="match status" value="2"/>
</dbReference>
<dbReference type="InterPro" id="IPR001242">
    <property type="entry name" value="Condensation_dom"/>
</dbReference>
<dbReference type="Proteomes" id="UP000663868">
    <property type="component" value="Unassembled WGS sequence"/>
</dbReference>
<dbReference type="Gene3D" id="3.30.300.30">
    <property type="match status" value="2"/>
</dbReference>
<gene>
    <name evidence="5" type="ORF">KXQ929_LOCUS20116</name>
</gene>
<reference evidence="5" key="1">
    <citation type="submission" date="2021-02" db="EMBL/GenBank/DDBJ databases">
        <authorList>
            <person name="Nowell W R."/>
        </authorList>
    </citation>
    <scope>NUCLEOTIDE SEQUENCE</scope>
</reference>
<dbReference type="InterPro" id="IPR042104">
    <property type="entry name" value="PKS_dehydratase_sf"/>
</dbReference>
<evidence type="ECO:0000256" key="2">
    <source>
        <dbReference type="ARBA" id="ARBA00022553"/>
    </source>
</evidence>
<evidence type="ECO:0000313" key="5">
    <source>
        <dbReference type="EMBL" id="CAF3851300.1"/>
    </source>
</evidence>
<dbReference type="InterPro" id="IPR023213">
    <property type="entry name" value="CAT-like_dom_sf"/>
</dbReference>
<dbReference type="InterPro" id="IPR045851">
    <property type="entry name" value="AMP-bd_C_sf"/>
</dbReference>
<dbReference type="GO" id="GO:0009366">
    <property type="term" value="C:enterobactin synthetase complex"/>
    <property type="evidence" value="ECO:0007669"/>
    <property type="project" value="TreeGrafter"/>
</dbReference>
<dbReference type="InterPro" id="IPR009081">
    <property type="entry name" value="PP-bd_ACP"/>
</dbReference>
<dbReference type="Pfam" id="PF13193">
    <property type="entry name" value="AMP-binding_C"/>
    <property type="match status" value="1"/>
</dbReference>
<dbReference type="PROSITE" id="PS50280">
    <property type="entry name" value="SET"/>
    <property type="match status" value="1"/>
</dbReference>
<protein>
    <submittedName>
        <fullName evidence="5">Uncharacterized protein</fullName>
    </submittedName>
</protein>
<dbReference type="SUPFAM" id="SSF47336">
    <property type="entry name" value="ACP-like"/>
    <property type="match status" value="2"/>
</dbReference>
<dbReference type="PANTHER" id="PTHR45527:SF1">
    <property type="entry name" value="FATTY ACID SYNTHASE"/>
    <property type="match status" value="1"/>
</dbReference>
<evidence type="ECO:0000256" key="1">
    <source>
        <dbReference type="ARBA" id="ARBA00022450"/>
    </source>
</evidence>
<feature type="domain" description="Carrier" evidence="3">
    <location>
        <begin position="2815"/>
        <end position="2895"/>
    </location>
</feature>
<keyword evidence="1" id="KW-0596">Phosphopantetheine</keyword>
<keyword evidence="2" id="KW-0597">Phosphoprotein</keyword>
<dbReference type="Pfam" id="PF00668">
    <property type="entry name" value="Condensation"/>
    <property type="match status" value="3"/>
</dbReference>
<dbReference type="GO" id="GO:0005829">
    <property type="term" value="C:cytosol"/>
    <property type="evidence" value="ECO:0007669"/>
    <property type="project" value="TreeGrafter"/>
</dbReference>
<dbReference type="GO" id="GO:0043041">
    <property type="term" value="P:amino acid activation for nonribosomal peptide biosynthetic process"/>
    <property type="evidence" value="ECO:0007669"/>
    <property type="project" value="TreeGrafter"/>
</dbReference>
<dbReference type="SUPFAM" id="SSF52777">
    <property type="entry name" value="CoA-dependent acyltransferases"/>
    <property type="match status" value="5"/>
</dbReference>
<dbReference type="GO" id="GO:0047527">
    <property type="term" value="F:2,3-dihydroxybenzoate-serine ligase activity"/>
    <property type="evidence" value="ECO:0007669"/>
    <property type="project" value="TreeGrafter"/>
</dbReference>
<dbReference type="Pfam" id="PF00856">
    <property type="entry name" value="SET"/>
    <property type="match status" value="1"/>
</dbReference>
<dbReference type="InterPro" id="IPR042099">
    <property type="entry name" value="ANL_N_sf"/>
</dbReference>
<proteinExistence type="predicted"/>
<evidence type="ECO:0000259" key="4">
    <source>
        <dbReference type="PROSITE" id="PS50280"/>
    </source>
</evidence>
<dbReference type="PROSITE" id="PS00455">
    <property type="entry name" value="AMP_BINDING"/>
    <property type="match status" value="2"/>
</dbReference>
<dbReference type="NCBIfam" id="NF003417">
    <property type="entry name" value="PRK04813.1"/>
    <property type="match status" value="2"/>
</dbReference>
<dbReference type="InterPro" id="IPR020845">
    <property type="entry name" value="AMP-binding_CS"/>
</dbReference>
<dbReference type="SUPFAM" id="SSF82199">
    <property type="entry name" value="SET domain"/>
    <property type="match status" value="1"/>
</dbReference>
<dbReference type="GO" id="GO:0031177">
    <property type="term" value="F:phosphopantetheine binding"/>
    <property type="evidence" value="ECO:0007669"/>
    <property type="project" value="TreeGrafter"/>
</dbReference>
<dbReference type="Gene3D" id="3.40.50.12780">
    <property type="entry name" value="N-terminal domain of ligase-like"/>
    <property type="match status" value="2"/>
</dbReference>
<dbReference type="Pfam" id="PF00550">
    <property type="entry name" value="PP-binding"/>
    <property type="match status" value="1"/>
</dbReference>
<dbReference type="GO" id="GO:0009239">
    <property type="term" value="P:enterobactin biosynthetic process"/>
    <property type="evidence" value="ECO:0007669"/>
    <property type="project" value="TreeGrafter"/>
</dbReference>
<dbReference type="InterPro" id="IPR046341">
    <property type="entry name" value="SET_dom_sf"/>
</dbReference>
<dbReference type="InterPro" id="IPR025110">
    <property type="entry name" value="AMP-bd_C"/>
</dbReference>
<dbReference type="InterPro" id="IPR049551">
    <property type="entry name" value="PKS_DH_C"/>
</dbReference>
<dbReference type="EMBL" id="CAJOBB010001397">
    <property type="protein sequence ID" value="CAF3851300.1"/>
    <property type="molecule type" value="Genomic_DNA"/>
</dbReference>
<comment type="caution">
    <text evidence="5">The sequence shown here is derived from an EMBL/GenBank/DDBJ whole genome shotgun (WGS) entry which is preliminary data.</text>
</comment>
<organism evidence="5 6">
    <name type="scientific">Adineta steineri</name>
    <dbReference type="NCBI Taxonomy" id="433720"/>
    <lineage>
        <taxon>Eukaryota</taxon>
        <taxon>Metazoa</taxon>
        <taxon>Spiralia</taxon>
        <taxon>Gnathifera</taxon>
        <taxon>Rotifera</taxon>
        <taxon>Eurotatoria</taxon>
        <taxon>Bdelloidea</taxon>
        <taxon>Adinetida</taxon>
        <taxon>Adinetidae</taxon>
        <taxon>Adineta</taxon>
    </lineage>
</organism>
<dbReference type="Pfam" id="PF14765">
    <property type="entry name" value="PS-DH"/>
    <property type="match status" value="1"/>
</dbReference>
<dbReference type="Gene3D" id="3.10.129.110">
    <property type="entry name" value="Polyketide synthase dehydratase"/>
    <property type="match status" value="1"/>
</dbReference>
<evidence type="ECO:0000313" key="6">
    <source>
        <dbReference type="Proteomes" id="UP000663868"/>
    </source>
</evidence>
<accession>A0A819EIL3</accession>